<feature type="region of interest" description="Disordered" evidence="1">
    <location>
        <begin position="67"/>
        <end position="93"/>
    </location>
</feature>
<accession>A0A4V4HCT8</accession>
<gene>
    <name evidence="2" type="ORF">K435DRAFT_570134</name>
</gene>
<dbReference type="OrthoDB" id="2748837at2759"/>
<dbReference type="EMBL" id="ML179584">
    <property type="protein sequence ID" value="THU84695.1"/>
    <property type="molecule type" value="Genomic_DNA"/>
</dbReference>
<evidence type="ECO:0000313" key="2">
    <source>
        <dbReference type="EMBL" id="THU84695.1"/>
    </source>
</evidence>
<dbReference type="AlphaFoldDB" id="A0A4V4HCT8"/>
<proteinExistence type="predicted"/>
<organism evidence="2 3">
    <name type="scientific">Dendrothele bispora (strain CBS 962.96)</name>
    <dbReference type="NCBI Taxonomy" id="1314807"/>
    <lineage>
        <taxon>Eukaryota</taxon>
        <taxon>Fungi</taxon>
        <taxon>Dikarya</taxon>
        <taxon>Basidiomycota</taxon>
        <taxon>Agaricomycotina</taxon>
        <taxon>Agaricomycetes</taxon>
        <taxon>Agaricomycetidae</taxon>
        <taxon>Agaricales</taxon>
        <taxon>Agaricales incertae sedis</taxon>
        <taxon>Dendrothele</taxon>
    </lineage>
</organism>
<keyword evidence="3" id="KW-1185">Reference proteome</keyword>
<feature type="non-terminal residue" evidence="2">
    <location>
        <position position="146"/>
    </location>
</feature>
<name>A0A4V4HCT8_DENBC</name>
<feature type="non-terminal residue" evidence="2">
    <location>
        <position position="1"/>
    </location>
</feature>
<evidence type="ECO:0000256" key="1">
    <source>
        <dbReference type="SAM" id="MobiDB-lite"/>
    </source>
</evidence>
<sequence length="146" mass="16158">FGISDQTLGAAMDNASNNDTMLSELQNLLPSTSMTSPTTQIRCFSHICNLSSKGLLHLFNVPEKEKEKPVDCDSDGESFNKHNVDDSDTDKELDDNEEMEYIEEEDGTREAADLAELAELDKNLEEVQNLSAMGQNTVAKVRDPIC</sequence>
<protein>
    <submittedName>
        <fullName evidence="2">Uncharacterized protein</fullName>
    </submittedName>
</protein>
<evidence type="ECO:0000313" key="3">
    <source>
        <dbReference type="Proteomes" id="UP000297245"/>
    </source>
</evidence>
<reference evidence="2 3" key="1">
    <citation type="journal article" date="2019" name="Nat. Ecol. Evol.">
        <title>Megaphylogeny resolves global patterns of mushroom evolution.</title>
        <authorList>
            <person name="Varga T."/>
            <person name="Krizsan K."/>
            <person name="Foldi C."/>
            <person name="Dima B."/>
            <person name="Sanchez-Garcia M."/>
            <person name="Sanchez-Ramirez S."/>
            <person name="Szollosi G.J."/>
            <person name="Szarkandi J.G."/>
            <person name="Papp V."/>
            <person name="Albert L."/>
            <person name="Andreopoulos W."/>
            <person name="Angelini C."/>
            <person name="Antonin V."/>
            <person name="Barry K.W."/>
            <person name="Bougher N.L."/>
            <person name="Buchanan P."/>
            <person name="Buyck B."/>
            <person name="Bense V."/>
            <person name="Catcheside P."/>
            <person name="Chovatia M."/>
            <person name="Cooper J."/>
            <person name="Damon W."/>
            <person name="Desjardin D."/>
            <person name="Finy P."/>
            <person name="Geml J."/>
            <person name="Haridas S."/>
            <person name="Hughes K."/>
            <person name="Justo A."/>
            <person name="Karasinski D."/>
            <person name="Kautmanova I."/>
            <person name="Kiss B."/>
            <person name="Kocsube S."/>
            <person name="Kotiranta H."/>
            <person name="LaButti K.M."/>
            <person name="Lechner B.E."/>
            <person name="Liimatainen K."/>
            <person name="Lipzen A."/>
            <person name="Lukacs Z."/>
            <person name="Mihaltcheva S."/>
            <person name="Morgado L.N."/>
            <person name="Niskanen T."/>
            <person name="Noordeloos M.E."/>
            <person name="Ohm R.A."/>
            <person name="Ortiz-Santana B."/>
            <person name="Ovrebo C."/>
            <person name="Racz N."/>
            <person name="Riley R."/>
            <person name="Savchenko A."/>
            <person name="Shiryaev A."/>
            <person name="Soop K."/>
            <person name="Spirin V."/>
            <person name="Szebenyi C."/>
            <person name="Tomsovsky M."/>
            <person name="Tulloss R.E."/>
            <person name="Uehling J."/>
            <person name="Grigoriev I.V."/>
            <person name="Vagvolgyi C."/>
            <person name="Papp T."/>
            <person name="Martin F.M."/>
            <person name="Miettinen O."/>
            <person name="Hibbett D.S."/>
            <person name="Nagy L.G."/>
        </authorList>
    </citation>
    <scope>NUCLEOTIDE SEQUENCE [LARGE SCALE GENOMIC DNA]</scope>
    <source>
        <strain evidence="2 3">CBS 962.96</strain>
    </source>
</reference>
<dbReference type="Proteomes" id="UP000297245">
    <property type="component" value="Unassembled WGS sequence"/>
</dbReference>